<dbReference type="InterPro" id="IPR013196">
    <property type="entry name" value="HTH_11"/>
</dbReference>
<evidence type="ECO:0000256" key="2">
    <source>
        <dbReference type="ARBA" id="ARBA00022741"/>
    </source>
</evidence>
<proteinExistence type="inferred from homology"/>
<keyword evidence="2 6" id="KW-0547">Nucleotide-binding</keyword>
<dbReference type="CDD" id="cd16442">
    <property type="entry name" value="BPL"/>
    <property type="match status" value="1"/>
</dbReference>
<dbReference type="SUPFAM" id="SSF50037">
    <property type="entry name" value="C-terminal domain of transcriptional repressors"/>
    <property type="match status" value="1"/>
</dbReference>
<feature type="DNA-binding region" description="H-T-H motif" evidence="6">
    <location>
        <begin position="20"/>
        <end position="39"/>
    </location>
</feature>
<dbReference type="Pfam" id="PF08279">
    <property type="entry name" value="HTH_11"/>
    <property type="match status" value="1"/>
</dbReference>
<organism evidence="8 9">
    <name type="scientific">Idiomarina aquatica</name>
    <dbReference type="NCBI Taxonomy" id="1327752"/>
    <lineage>
        <taxon>Bacteria</taxon>
        <taxon>Pseudomonadati</taxon>
        <taxon>Pseudomonadota</taxon>
        <taxon>Gammaproteobacteria</taxon>
        <taxon>Alteromonadales</taxon>
        <taxon>Idiomarinaceae</taxon>
        <taxon>Idiomarina</taxon>
    </lineage>
</organism>
<comment type="caution">
    <text evidence="8">The sequence shown here is derived from an EMBL/GenBank/DDBJ whole genome shotgun (WGS) entry which is preliminary data.</text>
</comment>
<evidence type="ECO:0000313" key="9">
    <source>
        <dbReference type="Proteomes" id="UP000295531"/>
    </source>
</evidence>
<dbReference type="Pfam" id="PF02237">
    <property type="entry name" value="BPL_C"/>
    <property type="match status" value="1"/>
</dbReference>
<name>A0A4R6PAR6_9GAMM</name>
<dbReference type="Gene3D" id="3.30.930.10">
    <property type="entry name" value="Bira Bifunctional Protein, Domain 2"/>
    <property type="match status" value="1"/>
</dbReference>
<dbReference type="InterPro" id="IPR008988">
    <property type="entry name" value="Transcriptional_repressor_C"/>
</dbReference>
<comment type="catalytic activity">
    <reaction evidence="5 6">
        <text>biotin + L-lysyl-[protein] + ATP = N(6)-biotinyl-L-lysyl-[protein] + AMP + diphosphate + H(+)</text>
        <dbReference type="Rhea" id="RHEA:11756"/>
        <dbReference type="Rhea" id="RHEA-COMP:9752"/>
        <dbReference type="Rhea" id="RHEA-COMP:10505"/>
        <dbReference type="ChEBI" id="CHEBI:15378"/>
        <dbReference type="ChEBI" id="CHEBI:29969"/>
        <dbReference type="ChEBI" id="CHEBI:30616"/>
        <dbReference type="ChEBI" id="CHEBI:33019"/>
        <dbReference type="ChEBI" id="CHEBI:57586"/>
        <dbReference type="ChEBI" id="CHEBI:83144"/>
        <dbReference type="ChEBI" id="CHEBI:456215"/>
        <dbReference type="EC" id="6.3.4.15"/>
    </reaction>
</comment>
<dbReference type="Pfam" id="PF03099">
    <property type="entry name" value="BPL_LplA_LipB"/>
    <property type="match status" value="1"/>
</dbReference>
<dbReference type="AlphaFoldDB" id="A0A4R6PAR6"/>
<dbReference type="GO" id="GO:0005524">
    <property type="term" value="F:ATP binding"/>
    <property type="evidence" value="ECO:0007669"/>
    <property type="project" value="UniProtKB-UniRule"/>
</dbReference>
<dbReference type="InterPro" id="IPR030855">
    <property type="entry name" value="Bifunct_BirA"/>
</dbReference>
<dbReference type="Gene3D" id="2.30.30.100">
    <property type="match status" value="1"/>
</dbReference>
<comment type="function">
    <text evidence="6">Acts both as a biotin--[acetyl-CoA-carboxylase] ligase and a biotin-operon repressor. In the presence of ATP, BirA activates biotin to form the BirA-biotinyl-5'-adenylate (BirA-bio-5'-AMP or holoBirA) complex. HoloBirA can either transfer the biotinyl moiety to the biotin carboxyl carrier protein (BCCP) subunit of acetyl-CoA carboxylase, or bind to the biotin operator site and inhibit transcription of the operon.</text>
</comment>
<dbReference type="PANTHER" id="PTHR12835">
    <property type="entry name" value="BIOTIN PROTEIN LIGASE"/>
    <property type="match status" value="1"/>
</dbReference>
<dbReference type="GO" id="GO:0005737">
    <property type="term" value="C:cytoplasm"/>
    <property type="evidence" value="ECO:0007669"/>
    <property type="project" value="TreeGrafter"/>
</dbReference>
<feature type="binding site" evidence="6">
    <location>
        <position position="185"/>
    </location>
    <ligand>
        <name>biotin</name>
        <dbReference type="ChEBI" id="CHEBI:57586"/>
    </ligand>
</feature>
<evidence type="ECO:0000256" key="6">
    <source>
        <dbReference type="HAMAP-Rule" id="MF_00978"/>
    </source>
</evidence>
<dbReference type="RefSeq" id="WP_133539637.1">
    <property type="nucleotide sequence ID" value="NZ_SNXI01000007.1"/>
</dbReference>
<evidence type="ECO:0000256" key="4">
    <source>
        <dbReference type="ARBA" id="ARBA00023267"/>
    </source>
</evidence>
<feature type="binding site" evidence="6">
    <location>
        <begin position="118"/>
        <end position="120"/>
    </location>
    <ligand>
        <name>biotin</name>
        <dbReference type="ChEBI" id="CHEBI:57586"/>
    </ligand>
</feature>
<evidence type="ECO:0000256" key="3">
    <source>
        <dbReference type="ARBA" id="ARBA00022840"/>
    </source>
</evidence>
<evidence type="ECO:0000259" key="7">
    <source>
        <dbReference type="PROSITE" id="PS51733"/>
    </source>
</evidence>
<keyword evidence="6" id="KW-0678">Repressor</keyword>
<dbReference type="GO" id="GO:0006355">
    <property type="term" value="P:regulation of DNA-templated transcription"/>
    <property type="evidence" value="ECO:0007669"/>
    <property type="project" value="UniProtKB-UniRule"/>
</dbReference>
<dbReference type="EMBL" id="SNXI01000007">
    <property type="protein sequence ID" value="TDP33299.1"/>
    <property type="molecule type" value="Genomic_DNA"/>
</dbReference>
<evidence type="ECO:0000256" key="5">
    <source>
        <dbReference type="ARBA" id="ARBA00047846"/>
    </source>
</evidence>
<dbReference type="PROSITE" id="PS51733">
    <property type="entry name" value="BPL_LPL_CATALYTIC"/>
    <property type="match status" value="1"/>
</dbReference>
<dbReference type="InterPro" id="IPR036388">
    <property type="entry name" value="WH-like_DNA-bd_sf"/>
</dbReference>
<keyword evidence="6" id="KW-0805">Transcription regulation</keyword>
<protein>
    <recommendedName>
        <fullName evidence="6">Bifunctional ligase/repressor BirA</fullName>
    </recommendedName>
    <alternativeName>
        <fullName evidence="6">Biotin operon repressor</fullName>
    </alternativeName>
    <alternativeName>
        <fullName evidence="6">Biotin--[acetyl-CoA-carboxylase] ligase</fullName>
        <ecNumber evidence="6">6.3.4.15</ecNumber>
    </alternativeName>
    <alternativeName>
        <fullName evidence="6">Biotin--protein ligase</fullName>
    </alternativeName>
    <alternativeName>
        <fullName evidence="6">Biotin-[acetyl-CoA carboxylase] synthetase</fullName>
    </alternativeName>
</protein>
<dbReference type="Gene3D" id="1.10.10.10">
    <property type="entry name" value="Winged helix-like DNA-binding domain superfamily/Winged helix DNA-binding domain"/>
    <property type="match status" value="1"/>
</dbReference>
<dbReference type="GO" id="GO:0004077">
    <property type="term" value="F:biotin--[biotin carboxyl-carrier protein] ligase activity"/>
    <property type="evidence" value="ECO:0007669"/>
    <property type="project" value="UniProtKB-UniRule"/>
</dbReference>
<dbReference type="NCBIfam" id="NF008847">
    <property type="entry name" value="PRK11886.1-2"/>
    <property type="match status" value="1"/>
</dbReference>
<reference evidence="8 9" key="1">
    <citation type="submission" date="2019-03" db="EMBL/GenBank/DDBJ databases">
        <title>Freshwater and sediment microbial communities from various areas in North America, analyzing microbe dynamics in response to fracking.</title>
        <authorList>
            <person name="Lamendella R."/>
        </authorList>
    </citation>
    <scope>NUCLEOTIDE SEQUENCE [LARGE SCALE GENOMIC DNA]</scope>
    <source>
        <strain evidence="8 9">18_TX</strain>
    </source>
</reference>
<keyword evidence="3 6" id="KW-0067">ATP-binding</keyword>
<keyword evidence="6" id="KW-0804">Transcription</keyword>
<keyword evidence="1 6" id="KW-0436">Ligase</keyword>
<dbReference type="EC" id="6.3.4.15" evidence="6"/>
<dbReference type="GO" id="GO:0003677">
    <property type="term" value="F:DNA binding"/>
    <property type="evidence" value="ECO:0007669"/>
    <property type="project" value="UniProtKB-UniRule"/>
</dbReference>
<feature type="domain" description="BPL/LPL catalytic" evidence="7">
    <location>
        <begin position="57"/>
        <end position="257"/>
    </location>
</feature>
<comment type="similarity">
    <text evidence="6">Belongs to the biotin--protein ligase family.</text>
</comment>
<feature type="binding site" evidence="6">
    <location>
        <begin position="89"/>
        <end position="91"/>
    </location>
    <ligand>
        <name>biotin</name>
        <dbReference type="ChEBI" id="CHEBI:57586"/>
    </ligand>
</feature>
<sequence>MNSRVNQLLNCLNDGEFHSGEALGATLGISRAAINQNINKLLKLGVDIYSVHGKGYKLARPLELLDQQSICKAAQVNGQNILVESVVTSSNDSLRDLLTQGSLPAGYAVIAEAQTEGRGRRGKRWFSPFGCNLYISVYWPIAEGINGAMGLSLVAGLSLVKALEQLGVSNAGVKWPNDVYIDNQKVAGILVELESNTDGSANSIIGIGLNLAMPESTGSQIDQRWTDLRSQLSKPVSRNVISGCIYREVVAGLNEFDNNGLQWTRQQWPRYDVYFNEPVTLTMGQRSVTGICRGIDENGAVLLETNGNTVRYFGGEISLRATDVTY</sequence>
<dbReference type="InterPro" id="IPR045864">
    <property type="entry name" value="aa-tRNA-synth_II/BPL/LPL"/>
</dbReference>
<feature type="binding site" evidence="6">
    <location>
        <position position="114"/>
    </location>
    <ligand>
        <name>biotin</name>
        <dbReference type="ChEBI" id="CHEBI:57586"/>
    </ligand>
</feature>
<accession>A0A4R6PAR6</accession>
<evidence type="ECO:0000313" key="8">
    <source>
        <dbReference type="EMBL" id="TDP33299.1"/>
    </source>
</evidence>
<dbReference type="InterPro" id="IPR004143">
    <property type="entry name" value="BPL_LPL_catalytic"/>
</dbReference>
<gene>
    <name evidence="6" type="primary">birA</name>
    <name evidence="8" type="ORF">DEU29_107119</name>
</gene>
<dbReference type="PANTHER" id="PTHR12835:SF5">
    <property type="entry name" value="BIOTIN--PROTEIN LIGASE"/>
    <property type="match status" value="1"/>
</dbReference>
<keyword evidence="9" id="KW-1185">Reference proteome</keyword>
<dbReference type="OrthoDB" id="9807064at2"/>
<keyword evidence="4 6" id="KW-0092">Biotin</keyword>
<dbReference type="InterPro" id="IPR036390">
    <property type="entry name" value="WH_DNA-bd_sf"/>
</dbReference>
<keyword evidence="6" id="KW-0238">DNA-binding</keyword>
<dbReference type="SUPFAM" id="SSF55681">
    <property type="entry name" value="Class II aaRS and biotin synthetases"/>
    <property type="match status" value="1"/>
</dbReference>
<dbReference type="InterPro" id="IPR004408">
    <property type="entry name" value="Biotin_CoA_COase_ligase"/>
</dbReference>
<evidence type="ECO:0000256" key="1">
    <source>
        <dbReference type="ARBA" id="ARBA00022598"/>
    </source>
</evidence>
<dbReference type="Proteomes" id="UP000295531">
    <property type="component" value="Unassembled WGS sequence"/>
</dbReference>
<dbReference type="HAMAP" id="MF_00978">
    <property type="entry name" value="Bifunct_BirA"/>
    <property type="match status" value="1"/>
</dbReference>
<dbReference type="SUPFAM" id="SSF46785">
    <property type="entry name" value="Winged helix' DNA-binding domain"/>
    <property type="match status" value="1"/>
</dbReference>
<dbReference type="NCBIfam" id="TIGR00121">
    <property type="entry name" value="birA_ligase"/>
    <property type="match status" value="1"/>
</dbReference>
<dbReference type="InterPro" id="IPR003142">
    <property type="entry name" value="BPL_C"/>
</dbReference>